<dbReference type="Pfam" id="PF00041">
    <property type="entry name" value="fn3"/>
    <property type="match status" value="2"/>
</dbReference>
<comment type="subcellular location">
    <subcellularLocation>
        <location evidence="1">Membrane</location>
        <topology evidence="1">Single-pass membrane protein</topology>
    </subcellularLocation>
</comment>
<keyword evidence="4" id="KW-0677">Repeat</keyword>
<evidence type="ECO:0000256" key="6">
    <source>
        <dbReference type="ARBA" id="ARBA00023136"/>
    </source>
</evidence>
<proteinExistence type="predicted"/>
<dbReference type="InterPro" id="IPR051170">
    <property type="entry name" value="Neural/epithelial_adhesion"/>
</dbReference>
<name>A0A4Z2GJ45_9TELE</name>
<keyword evidence="3" id="KW-0732">Signal</keyword>
<dbReference type="SMART" id="SM00408">
    <property type="entry name" value="IGc2"/>
    <property type="match status" value="4"/>
</dbReference>
<keyword evidence="7" id="KW-1015">Disulfide bond</keyword>
<dbReference type="FunFam" id="2.60.40.10:FF:000053">
    <property type="entry name" value="Roundabout guidance receptor 1"/>
    <property type="match status" value="1"/>
</dbReference>
<dbReference type="GO" id="GO:0007399">
    <property type="term" value="P:nervous system development"/>
    <property type="evidence" value="ECO:0007669"/>
    <property type="project" value="UniProtKB-ARBA"/>
</dbReference>
<dbReference type="SMART" id="SM00409">
    <property type="entry name" value="IG"/>
    <property type="match status" value="4"/>
</dbReference>
<evidence type="ECO:0000256" key="1">
    <source>
        <dbReference type="ARBA" id="ARBA00004167"/>
    </source>
</evidence>
<dbReference type="InterPro" id="IPR013106">
    <property type="entry name" value="Ig_V-set"/>
</dbReference>
<evidence type="ECO:0000256" key="2">
    <source>
        <dbReference type="ARBA" id="ARBA00022692"/>
    </source>
</evidence>
<accession>A0A4Z2GJ45</accession>
<dbReference type="FunFam" id="2.60.40.10:FF:000008">
    <property type="entry name" value="roundabout homolog 2 isoform X2"/>
    <property type="match status" value="2"/>
</dbReference>
<dbReference type="PROSITE" id="PS50853">
    <property type="entry name" value="FN3"/>
    <property type="match status" value="2"/>
</dbReference>
<feature type="domain" description="Fibronectin type-III" evidence="11">
    <location>
        <begin position="455"/>
        <end position="550"/>
    </location>
</feature>
<dbReference type="EMBL" id="SRLO01000537">
    <property type="protein sequence ID" value="TNN52742.1"/>
    <property type="molecule type" value="Genomic_DNA"/>
</dbReference>
<dbReference type="SUPFAM" id="SSF48726">
    <property type="entry name" value="Immunoglobulin"/>
    <property type="match status" value="4"/>
</dbReference>
<feature type="domain" description="Ig-like" evidence="10">
    <location>
        <begin position="73"/>
        <end position="169"/>
    </location>
</feature>
<dbReference type="FunFam" id="2.60.40.10:FF:000043">
    <property type="entry name" value="roundabout homolog 2 isoform X2"/>
    <property type="match status" value="1"/>
</dbReference>
<protein>
    <submittedName>
        <fullName evidence="12">Roundabout 2</fullName>
    </submittedName>
</protein>
<dbReference type="PANTHER" id="PTHR12231">
    <property type="entry name" value="CTX-RELATED TYPE I TRANSMEMBRANE PROTEIN"/>
    <property type="match status" value="1"/>
</dbReference>
<dbReference type="Gene3D" id="2.60.40.10">
    <property type="entry name" value="Immunoglobulins"/>
    <property type="match status" value="7"/>
</dbReference>
<evidence type="ECO:0000259" key="10">
    <source>
        <dbReference type="PROSITE" id="PS50835"/>
    </source>
</evidence>
<evidence type="ECO:0000313" key="13">
    <source>
        <dbReference type="Proteomes" id="UP000314294"/>
    </source>
</evidence>
<evidence type="ECO:0000256" key="5">
    <source>
        <dbReference type="ARBA" id="ARBA00022989"/>
    </source>
</evidence>
<sequence>MSDRPVTFFSALAPHRRQQGVSGECGGQNGGKDQGPPEPTASERRVTGHCGGPFTRPHANSDLGCITPPPSPPPLRVMVLRDDFRQTPSDVVVAAGEPAVMECIPPRGHPEPTISWKRNNIRVNDRDERITMRGGKLMISNSRKSDAGMYVCVGTNMVGEKDSDPAELVVFERPVFTRQPVNQVVLADDTVDFFCEVHGDPTPTVRWRREEGELPRARFEIRSDNSLRLTQVRGEDEGTYTCVSENSVGKAESSGTLQVHVPPQIVVRPRDQITAPSRTVTFLCGTKGNPPPAVFWQKEGSQILLFPIQEPSQSGRFSVSLSGELTITDVQVEDSGYYICQAISVAGSILTKALLEVESVPGSTAQLHCHILGNPIPSIQWEKDGQRILGNDGRISLMDNGTFQITNLQETDSGVYTCLASSSSGETSWSGVLTVKESADPSVAQATEPFQLPGPPHKPIVTDVSKNSVSLTWQPNAHEGGAAVTSYIIEAFSQSAGSTWQTVADMVKMETHTITGLLPNTIYLFIVRAGVDHRQVQRELGEVAVQLQEPVTLTTASIRVSWTVDRQSQYVQGYRLFYRPSGGSWLLQDINSPSERFTVLSSLLKGTEYEMKIRPYFDEFQGKDSRTLLVRTPEEVPGAPPRAVTVKLGNSSSVSVSWEPPPSEMRNGIIQEYRVNTPRQRHGAVT</sequence>
<keyword evidence="8" id="KW-0393">Immunoglobulin domain</keyword>
<feature type="domain" description="Fibronectin type-III" evidence="11">
    <location>
        <begin position="640"/>
        <end position="686"/>
    </location>
</feature>
<feature type="compositionally biased region" description="Gly residues" evidence="9">
    <location>
        <begin position="23"/>
        <end position="33"/>
    </location>
</feature>
<organism evidence="12 13">
    <name type="scientific">Liparis tanakae</name>
    <name type="common">Tanaka's snailfish</name>
    <dbReference type="NCBI Taxonomy" id="230148"/>
    <lineage>
        <taxon>Eukaryota</taxon>
        <taxon>Metazoa</taxon>
        <taxon>Chordata</taxon>
        <taxon>Craniata</taxon>
        <taxon>Vertebrata</taxon>
        <taxon>Euteleostomi</taxon>
        <taxon>Actinopterygii</taxon>
        <taxon>Neopterygii</taxon>
        <taxon>Teleostei</taxon>
        <taxon>Neoteleostei</taxon>
        <taxon>Acanthomorphata</taxon>
        <taxon>Eupercaria</taxon>
        <taxon>Perciformes</taxon>
        <taxon>Cottioidei</taxon>
        <taxon>Cottales</taxon>
        <taxon>Liparidae</taxon>
        <taxon>Liparis</taxon>
    </lineage>
</organism>
<keyword evidence="6" id="KW-0472">Membrane</keyword>
<evidence type="ECO:0000259" key="11">
    <source>
        <dbReference type="PROSITE" id="PS50853"/>
    </source>
</evidence>
<dbReference type="PROSITE" id="PS50835">
    <property type="entry name" value="IG_LIKE"/>
    <property type="match status" value="4"/>
</dbReference>
<evidence type="ECO:0000256" key="3">
    <source>
        <dbReference type="ARBA" id="ARBA00022729"/>
    </source>
</evidence>
<dbReference type="InterPro" id="IPR036179">
    <property type="entry name" value="Ig-like_dom_sf"/>
</dbReference>
<dbReference type="InterPro" id="IPR036116">
    <property type="entry name" value="FN3_sf"/>
</dbReference>
<dbReference type="AlphaFoldDB" id="A0A4Z2GJ45"/>
<evidence type="ECO:0000256" key="9">
    <source>
        <dbReference type="SAM" id="MobiDB-lite"/>
    </source>
</evidence>
<dbReference type="InterPro" id="IPR013783">
    <property type="entry name" value="Ig-like_fold"/>
</dbReference>
<dbReference type="Pfam" id="PF07679">
    <property type="entry name" value="I-set"/>
    <property type="match status" value="3"/>
</dbReference>
<dbReference type="InterPro" id="IPR013098">
    <property type="entry name" value="Ig_I-set"/>
</dbReference>
<dbReference type="InterPro" id="IPR003599">
    <property type="entry name" value="Ig_sub"/>
</dbReference>
<evidence type="ECO:0000256" key="8">
    <source>
        <dbReference type="ARBA" id="ARBA00023319"/>
    </source>
</evidence>
<feature type="region of interest" description="Disordered" evidence="9">
    <location>
        <begin position="1"/>
        <end position="52"/>
    </location>
</feature>
<dbReference type="Proteomes" id="UP000314294">
    <property type="component" value="Unassembled WGS sequence"/>
</dbReference>
<dbReference type="OrthoDB" id="428111at2759"/>
<dbReference type="InterPro" id="IPR007110">
    <property type="entry name" value="Ig-like_dom"/>
</dbReference>
<feature type="domain" description="Ig-like" evidence="10">
    <location>
        <begin position="362"/>
        <end position="434"/>
    </location>
</feature>
<dbReference type="PANTHER" id="PTHR12231:SF236">
    <property type="entry name" value="ROUNDABOUT HOMOLOG 3"/>
    <property type="match status" value="1"/>
</dbReference>
<dbReference type="SMART" id="SM00406">
    <property type="entry name" value="IGv"/>
    <property type="match status" value="3"/>
</dbReference>
<keyword evidence="13" id="KW-1185">Reference proteome</keyword>
<feature type="domain" description="Ig-like" evidence="10">
    <location>
        <begin position="263"/>
        <end position="356"/>
    </location>
</feature>
<dbReference type="Pfam" id="PF13927">
    <property type="entry name" value="Ig_3"/>
    <property type="match status" value="1"/>
</dbReference>
<dbReference type="GO" id="GO:0016020">
    <property type="term" value="C:membrane"/>
    <property type="evidence" value="ECO:0007669"/>
    <property type="project" value="UniProtKB-SubCell"/>
</dbReference>
<comment type="caution">
    <text evidence="12">The sequence shown here is derived from an EMBL/GenBank/DDBJ whole genome shotgun (WGS) entry which is preliminary data.</text>
</comment>
<evidence type="ECO:0000256" key="7">
    <source>
        <dbReference type="ARBA" id="ARBA00023157"/>
    </source>
</evidence>
<keyword evidence="2" id="KW-0812">Transmembrane</keyword>
<dbReference type="InterPro" id="IPR003961">
    <property type="entry name" value="FN3_dom"/>
</dbReference>
<dbReference type="SMART" id="SM00060">
    <property type="entry name" value="FN3"/>
    <property type="match status" value="2"/>
</dbReference>
<dbReference type="SUPFAM" id="SSF49265">
    <property type="entry name" value="Fibronectin type III"/>
    <property type="match status" value="2"/>
</dbReference>
<evidence type="ECO:0000256" key="4">
    <source>
        <dbReference type="ARBA" id="ARBA00022737"/>
    </source>
</evidence>
<reference evidence="12 13" key="1">
    <citation type="submission" date="2019-03" db="EMBL/GenBank/DDBJ databases">
        <title>First draft genome of Liparis tanakae, snailfish: a comprehensive survey of snailfish specific genes.</title>
        <authorList>
            <person name="Kim W."/>
            <person name="Song I."/>
            <person name="Jeong J.-H."/>
            <person name="Kim D."/>
            <person name="Kim S."/>
            <person name="Ryu S."/>
            <person name="Song J.Y."/>
            <person name="Lee S.K."/>
        </authorList>
    </citation>
    <scope>NUCLEOTIDE SEQUENCE [LARGE SCALE GENOMIC DNA]</scope>
    <source>
        <tissue evidence="12">Muscle</tissue>
    </source>
</reference>
<dbReference type="FunFam" id="2.60.40.10:FF:000065">
    <property type="entry name" value="roundabout homolog 1 isoform X3"/>
    <property type="match status" value="1"/>
</dbReference>
<gene>
    <name evidence="12" type="primary">ROBO2_2</name>
    <name evidence="12" type="ORF">EYF80_037046</name>
</gene>
<dbReference type="CDD" id="cd00063">
    <property type="entry name" value="FN3"/>
    <property type="match status" value="3"/>
</dbReference>
<dbReference type="InterPro" id="IPR003598">
    <property type="entry name" value="Ig_sub2"/>
</dbReference>
<evidence type="ECO:0000313" key="12">
    <source>
        <dbReference type="EMBL" id="TNN52742.1"/>
    </source>
</evidence>
<feature type="domain" description="Ig-like" evidence="10">
    <location>
        <begin position="174"/>
        <end position="258"/>
    </location>
</feature>
<keyword evidence="5" id="KW-1133">Transmembrane helix</keyword>